<evidence type="ECO:0000313" key="10">
    <source>
        <dbReference type="Proteomes" id="UP000437068"/>
    </source>
</evidence>
<evidence type="ECO:0000313" key="12">
    <source>
        <dbReference type="Proteomes" id="UP000440732"/>
    </source>
</evidence>
<evidence type="ECO:0000313" key="4">
    <source>
        <dbReference type="EMBL" id="KAE9190870.1"/>
    </source>
</evidence>
<dbReference type="Proteomes" id="UP000486351">
    <property type="component" value="Unassembled WGS sequence"/>
</dbReference>
<evidence type="ECO:0000313" key="3">
    <source>
        <dbReference type="EMBL" id="KAE9120708.1"/>
    </source>
</evidence>
<evidence type="ECO:0000313" key="8">
    <source>
        <dbReference type="Proteomes" id="UP000429523"/>
    </source>
</evidence>
<dbReference type="EMBL" id="QXGA01001375">
    <property type="protein sequence ID" value="KAE9120708.1"/>
    <property type="molecule type" value="Genomic_DNA"/>
</dbReference>
<dbReference type="EMBL" id="QXGF01001251">
    <property type="protein sequence ID" value="KAE8931364.1"/>
    <property type="molecule type" value="Genomic_DNA"/>
</dbReference>
<evidence type="ECO:0000313" key="7">
    <source>
        <dbReference type="EMBL" id="KAE9325703.1"/>
    </source>
</evidence>
<name>A0A6A3XLU4_9STRA</name>
<organism evidence="5 11">
    <name type="scientific">Phytophthora fragariae</name>
    <dbReference type="NCBI Taxonomy" id="53985"/>
    <lineage>
        <taxon>Eukaryota</taxon>
        <taxon>Sar</taxon>
        <taxon>Stramenopiles</taxon>
        <taxon>Oomycota</taxon>
        <taxon>Peronosporomycetes</taxon>
        <taxon>Peronosporales</taxon>
        <taxon>Peronosporaceae</taxon>
        <taxon>Phytophthora</taxon>
    </lineage>
</organism>
<comment type="caution">
    <text evidence="5">The sequence shown here is derived from an EMBL/GenBank/DDBJ whole genome shotgun (WGS) entry which is preliminary data.</text>
</comment>
<sequence>MRPFLSCCSASSSATALPVLGCCSAVAIAVACCRAMYCVFTHHIKLYTSTTLLHNLRNIAQLCCRMTNIDGAANDSSTNCELSFSRSEKSV</sequence>
<dbReference type="Proteomes" id="UP000440367">
    <property type="component" value="Unassembled WGS sequence"/>
</dbReference>
<dbReference type="Proteomes" id="UP000433483">
    <property type="component" value="Unassembled WGS sequence"/>
</dbReference>
<evidence type="ECO:0000313" key="13">
    <source>
        <dbReference type="Proteomes" id="UP000441208"/>
    </source>
</evidence>
<dbReference type="EMBL" id="QXGB01001433">
    <property type="protein sequence ID" value="KAE9190870.1"/>
    <property type="molecule type" value="Genomic_DNA"/>
</dbReference>
<dbReference type="EMBL" id="QXFY01001174">
    <property type="protein sequence ID" value="KAE9325703.1"/>
    <property type="molecule type" value="Genomic_DNA"/>
</dbReference>
<keyword evidence="9" id="KW-1185">Reference proteome</keyword>
<evidence type="ECO:0000313" key="5">
    <source>
        <dbReference type="EMBL" id="KAE9204844.1"/>
    </source>
</evidence>
<dbReference type="Proteomes" id="UP000441208">
    <property type="component" value="Unassembled WGS sequence"/>
</dbReference>
<dbReference type="Proteomes" id="UP000437068">
    <property type="component" value="Unassembled WGS sequence"/>
</dbReference>
<dbReference type="Proteomes" id="UP000440732">
    <property type="component" value="Unassembled WGS sequence"/>
</dbReference>
<dbReference type="PROSITE" id="PS51257">
    <property type="entry name" value="PROKAR_LIPOPROTEIN"/>
    <property type="match status" value="1"/>
</dbReference>
<evidence type="ECO:0000313" key="9">
    <source>
        <dbReference type="Proteomes" id="UP000433483"/>
    </source>
</evidence>
<accession>A0A6A3XLU4</accession>
<gene>
    <name evidence="6" type="ORF">PF001_g17876</name>
    <name evidence="5" type="ORF">PF002_g20506</name>
    <name evidence="4" type="ORF">PF005_g19077</name>
    <name evidence="3" type="ORF">PF006_g18068</name>
    <name evidence="2" type="ORF">PF007_g18311</name>
    <name evidence="7" type="ORF">PF008_g16803</name>
    <name evidence="1" type="ORF">PF009_g18576</name>
</gene>
<dbReference type="Proteomes" id="UP000429523">
    <property type="component" value="Unassembled WGS sequence"/>
</dbReference>
<reference evidence="8 9" key="1">
    <citation type="submission" date="2018-08" db="EMBL/GenBank/DDBJ databases">
        <title>Genomic investigation of the strawberry pathogen Phytophthora fragariae indicates pathogenicity is determined by transcriptional variation in three key races.</title>
        <authorList>
            <person name="Adams T.M."/>
            <person name="Armitage A.D."/>
            <person name="Sobczyk M.K."/>
            <person name="Bates H.J."/>
            <person name="Dunwell J.M."/>
            <person name="Nellist C.F."/>
            <person name="Harrison R.J."/>
        </authorList>
    </citation>
    <scope>NUCLEOTIDE SEQUENCE [LARGE SCALE GENOMIC DNA]</scope>
    <source>
        <strain evidence="6 10">A4</strain>
        <strain evidence="5 11">BC-1</strain>
        <strain evidence="4 9">NOV-27</strain>
        <strain evidence="3 12">NOV-5</strain>
        <strain evidence="2 13">NOV-71</strain>
        <strain evidence="7 14">NOV-77</strain>
        <strain evidence="1 8">NOV-9</strain>
    </source>
</reference>
<evidence type="ECO:0000313" key="14">
    <source>
        <dbReference type="Proteomes" id="UP000486351"/>
    </source>
</evidence>
<evidence type="ECO:0000313" key="6">
    <source>
        <dbReference type="EMBL" id="KAE9294232.1"/>
    </source>
</evidence>
<evidence type="ECO:0000313" key="2">
    <source>
        <dbReference type="EMBL" id="KAE9092892.1"/>
    </source>
</evidence>
<evidence type="ECO:0000313" key="11">
    <source>
        <dbReference type="Proteomes" id="UP000440367"/>
    </source>
</evidence>
<dbReference type="OrthoDB" id="10333636at2759"/>
<dbReference type="EMBL" id="QXGD01001497">
    <property type="protein sequence ID" value="KAE9204844.1"/>
    <property type="molecule type" value="Genomic_DNA"/>
</dbReference>
<dbReference type="EMBL" id="QXGE01001326">
    <property type="protein sequence ID" value="KAE9294232.1"/>
    <property type="molecule type" value="Genomic_DNA"/>
</dbReference>
<protein>
    <submittedName>
        <fullName evidence="5">Uncharacterized protein</fullName>
    </submittedName>
</protein>
<evidence type="ECO:0000313" key="1">
    <source>
        <dbReference type="EMBL" id="KAE8931364.1"/>
    </source>
</evidence>
<proteinExistence type="predicted"/>
<dbReference type="AlphaFoldDB" id="A0A6A3XLU4"/>
<dbReference type="EMBL" id="QXFZ01001305">
    <property type="protein sequence ID" value="KAE9092892.1"/>
    <property type="molecule type" value="Genomic_DNA"/>
</dbReference>